<dbReference type="PROSITE" id="PS50846">
    <property type="entry name" value="HMA_2"/>
    <property type="match status" value="1"/>
</dbReference>
<dbReference type="Pfam" id="PF00403">
    <property type="entry name" value="HMA"/>
    <property type="match status" value="1"/>
</dbReference>
<dbReference type="EMBL" id="PXYV01000096">
    <property type="protein sequence ID" value="PSR20009.1"/>
    <property type="molecule type" value="Genomic_DNA"/>
</dbReference>
<comment type="caution">
    <text evidence="3">The sequence shown here is derived from an EMBL/GenBank/DDBJ whole genome shotgun (WGS) entry which is preliminary data.</text>
</comment>
<dbReference type="AlphaFoldDB" id="A0A2T2WCQ7"/>
<feature type="domain" description="HMA" evidence="2">
    <location>
        <begin position="2"/>
        <end position="66"/>
    </location>
</feature>
<dbReference type="SUPFAM" id="SSF55008">
    <property type="entry name" value="HMA, heavy metal-associated domain"/>
    <property type="match status" value="1"/>
</dbReference>
<dbReference type="InterPro" id="IPR017969">
    <property type="entry name" value="Heavy-metal-associated_CS"/>
</dbReference>
<proteinExistence type="predicted"/>
<keyword evidence="1" id="KW-0479">Metal-binding</keyword>
<evidence type="ECO:0000259" key="2">
    <source>
        <dbReference type="PROSITE" id="PS50846"/>
    </source>
</evidence>
<dbReference type="Proteomes" id="UP000241848">
    <property type="component" value="Unassembled WGS sequence"/>
</dbReference>
<dbReference type="InterPro" id="IPR036163">
    <property type="entry name" value="HMA_dom_sf"/>
</dbReference>
<reference evidence="3 4" key="1">
    <citation type="journal article" date="2014" name="BMC Genomics">
        <title>Comparison of environmental and isolate Sulfobacillus genomes reveals diverse carbon, sulfur, nitrogen, and hydrogen metabolisms.</title>
        <authorList>
            <person name="Justice N.B."/>
            <person name="Norman A."/>
            <person name="Brown C.T."/>
            <person name="Singh A."/>
            <person name="Thomas B.C."/>
            <person name="Banfield J.F."/>
        </authorList>
    </citation>
    <scope>NUCLEOTIDE SEQUENCE [LARGE SCALE GENOMIC DNA]</scope>
    <source>
        <strain evidence="3">AMDSBA3</strain>
    </source>
</reference>
<name>A0A2T2WCQ7_9FIRM</name>
<protein>
    <submittedName>
        <fullName evidence="3">Heavy metal-binding protein</fullName>
    </submittedName>
</protein>
<dbReference type="GO" id="GO:0046872">
    <property type="term" value="F:metal ion binding"/>
    <property type="evidence" value="ECO:0007669"/>
    <property type="project" value="UniProtKB-KW"/>
</dbReference>
<dbReference type="PROSITE" id="PS01047">
    <property type="entry name" value="HMA_1"/>
    <property type="match status" value="1"/>
</dbReference>
<dbReference type="CDD" id="cd00371">
    <property type="entry name" value="HMA"/>
    <property type="match status" value="1"/>
</dbReference>
<dbReference type="Gene3D" id="3.30.70.100">
    <property type="match status" value="1"/>
</dbReference>
<evidence type="ECO:0000313" key="3">
    <source>
        <dbReference type="EMBL" id="PSR20009.1"/>
    </source>
</evidence>
<evidence type="ECO:0000313" key="4">
    <source>
        <dbReference type="Proteomes" id="UP000241848"/>
    </source>
</evidence>
<dbReference type="InterPro" id="IPR006121">
    <property type="entry name" value="HMA_dom"/>
</dbReference>
<sequence length="68" mass="7334">MVTQDLKITGMHCVDCAHKVEAALKTVPGVEQARVHYLKRQAHVTGTDLVVDQLMTAVRAAGYDATAV</sequence>
<gene>
    <name evidence="3" type="ORF">C7B45_17010</name>
</gene>
<evidence type="ECO:0000256" key="1">
    <source>
        <dbReference type="ARBA" id="ARBA00022723"/>
    </source>
</evidence>
<accession>A0A2T2WCQ7</accession>
<organism evidence="3 4">
    <name type="scientific">Sulfobacillus acidophilus</name>
    <dbReference type="NCBI Taxonomy" id="53633"/>
    <lineage>
        <taxon>Bacteria</taxon>
        <taxon>Bacillati</taxon>
        <taxon>Bacillota</taxon>
        <taxon>Clostridia</taxon>
        <taxon>Eubacteriales</taxon>
        <taxon>Clostridiales Family XVII. Incertae Sedis</taxon>
        <taxon>Sulfobacillus</taxon>
    </lineage>
</organism>